<dbReference type="Proteomes" id="UP000016536">
    <property type="component" value="Unassembled WGS sequence"/>
</dbReference>
<dbReference type="PATRIC" id="fig|1321818.3.peg.979"/>
<comment type="caution">
    <text evidence="1">The sequence shown here is derived from an EMBL/GenBank/DDBJ whole genome shotgun (WGS) entry which is preliminary data.</text>
</comment>
<proteinExistence type="predicted"/>
<accession>U1QRJ8</accession>
<dbReference type="EMBL" id="AWSE01000054">
    <property type="protein sequence ID" value="ERH24631.1"/>
    <property type="molecule type" value="Genomic_DNA"/>
</dbReference>
<organism evidence="1 2">
    <name type="scientific">Actinomyces johnsonii F0542</name>
    <dbReference type="NCBI Taxonomy" id="1321818"/>
    <lineage>
        <taxon>Bacteria</taxon>
        <taxon>Bacillati</taxon>
        <taxon>Actinomycetota</taxon>
        <taxon>Actinomycetes</taxon>
        <taxon>Actinomycetales</taxon>
        <taxon>Actinomycetaceae</taxon>
        <taxon>Actinomyces</taxon>
    </lineage>
</organism>
<name>U1QRJ8_9ACTO</name>
<keyword evidence="2" id="KW-1185">Reference proteome</keyword>
<sequence>MPCITLERTTNETGTIHHHPTATELTLVRYQYPHDSDTWLYIGDGSRSHGLDITLESARRLVSTLARYVEDEG</sequence>
<gene>
    <name evidence="1" type="ORF">HMPREF1979_01170</name>
</gene>
<evidence type="ECO:0000313" key="1">
    <source>
        <dbReference type="EMBL" id="ERH24631.1"/>
    </source>
</evidence>
<dbReference type="AlphaFoldDB" id="U1QRJ8"/>
<dbReference type="HOGENOM" id="CLU_2696209_0_0_11"/>
<reference evidence="1 2" key="1">
    <citation type="submission" date="2013-08" db="EMBL/GenBank/DDBJ databases">
        <authorList>
            <person name="Weinstock G."/>
            <person name="Sodergren E."/>
            <person name="Wylie T."/>
            <person name="Fulton L."/>
            <person name="Fulton R."/>
            <person name="Fronick C."/>
            <person name="O'Laughlin M."/>
            <person name="Godfrey J."/>
            <person name="Miner T."/>
            <person name="Herter B."/>
            <person name="Appelbaum E."/>
            <person name="Cordes M."/>
            <person name="Lek S."/>
            <person name="Wollam A."/>
            <person name="Pepin K.H."/>
            <person name="Palsikar V.B."/>
            <person name="Mitreva M."/>
            <person name="Wilson R.K."/>
        </authorList>
    </citation>
    <scope>NUCLEOTIDE SEQUENCE [LARGE SCALE GENOMIC DNA]</scope>
    <source>
        <strain evidence="1 2">F0542</strain>
    </source>
</reference>
<evidence type="ECO:0000313" key="2">
    <source>
        <dbReference type="Proteomes" id="UP000016536"/>
    </source>
</evidence>
<protein>
    <submittedName>
        <fullName evidence="1">Uncharacterized protein</fullName>
    </submittedName>
</protein>